<keyword evidence="1" id="KW-1133">Transmembrane helix</keyword>
<keyword evidence="1" id="KW-0472">Membrane</keyword>
<evidence type="ECO:0000313" key="3">
    <source>
        <dbReference type="Proteomes" id="UP000494330"/>
    </source>
</evidence>
<accession>A0A6P2QZH3</accession>
<reference evidence="2 3" key="1">
    <citation type="submission" date="2019-09" db="EMBL/GenBank/DDBJ databases">
        <authorList>
            <person name="Depoorter E."/>
        </authorList>
    </citation>
    <scope>NUCLEOTIDE SEQUENCE [LARGE SCALE GENOMIC DNA]</scope>
    <source>
        <strain evidence="2">LMG 30113</strain>
    </source>
</reference>
<evidence type="ECO:0000313" key="2">
    <source>
        <dbReference type="EMBL" id="VWC29446.1"/>
    </source>
</evidence>
<feature type="transmembrane region" description="Helical" evidence="1">
    <location>
        <begin position="30"/>
        <end position="52"/>
    </location>
</feature>
<dbReference type="AlphaFoldDB" id="A0A6P2QZH3"/>
<gene>
    <name evidence="2" type="ORF">BPA30113_06198</name>
</gene>
<evidence type="ECO:0000256" key="1">
    <source>
        <dbReference type="SAM" id="Phobius"/>
    </source>
</evidence>
<name>A0A6P2QZH3_9BURK</name>
<dbReference type="EMBL" id="CABVQD010000032">
    <property type="protein sequence ID" value="VWC29446.1"/>
    <property type="molecule type" value="Genomic_DNA"/>
</dbReference>
<protein>
    <submittedName>
        <fullName evidence="2">Uncharacterized protein</fullName>
    </submittedName>
</protein>
<dbReference type="Proteomes" id="UP000494330">
    <property type="component" value="Unassembled WGS sequence"/>
</dbReference>
<feature type="transmembrane region" description="Helical" evidence="1">
    <location>
        <begin position="7"/>
        <end position="24"/>
    </location>
</feature>
<keyword evidence="3" id="KW-1185">Reference proteome</keyword>
<proteinExistence type="predicted"/>
<sequence length="58" mass="6755">MRRVSKTWLYIIFFAPLAFFYEPVKRHLGGGWLFFICAVGYLCVCSGLANYFGKPDRK</sequence>
<organism evidence="2 3">
    <name type="scientific">Burkholderia paludis</name>
    <dbReference type="NCBI Taxonomy" id="1506587"/>
    <lineage>
        <taxon>Bacteria</taxon>
        <taxon>Pseudomonadati</taxon>
        <taxon>Pseudomonadota</taxon>
        <taxon>Betaproteobacteria</taxon>
        <taxon>Burkholderiales</taxon>
        <taxon>Burkholderiaceae</taxon>
        <taxon>Burkholderia</taxon>
        <taxon>Burkholderia cepacia complex</taxon>
    </lineage>
</organism>
<keyword evidence="1" id="KW-0812">Transmembrane</keyword>